<evidence type="ECO:0000259" key="6">
    <source>
        <dbReference type="Pfam" id="PF07980"/>
    </source>
</evidence>
<keyword evidence="3" id="KW-0732">Signal</keyword>
<evidence type="ECO:0000256" key="3">
    <source>
        <dbReference type="ARBA" id="ARBA00022729"/>
    </source>
</evidence>
<dbReference type="KEGG" id="ahz:APS56_09635"/>
<evidence type="ECO:0000313" key="8">
    <source>
        <dbReference type="EMBL" id="ALJ05368.1"/>
    </source>
</evidence>
<dbReference type="PATRIC" id="fig|1736674.3.peg.1969"/>
<evidence type="ECO:0000313" key="9">
    <source>
        <dbReference type="Proteomes" id="UP000057981"/>
    </source>
</evidence>
<gene>
    <name evidence="8" type="ORF">APS56_09635</name>
</gene>
<evidence type="ECO:0008006" key="10">
    <source>
        <dbReference type="Google" id="ProtNLM"/>
    </source>
</evidence>
<dbReference type="InterPro" id="IPR011990">
    <property type="entry name" value="TPR-like_helical_dom_sf"/>
</dbReference>
<evidence type="ECO:0000256" key="5">
    <source>
        <dbReference type="ARBA" id="ARBA00023237"/>
    </source>
</evidence>
<dbReference type="InterPro" id="IPR033985">
    <property type="entry name" value="SusD-like_N"/>
</dbReference>
<comment type="similarity">
    <text evidence="2">Belongs to the SusD family.</text>
</comment>
<dbReference type="STRING" id="1736674.APS56_09635"/>
<evidence type="ECO:0000256" key="1">
    <source>
        <dbReference type="ARBA" id="ARBA00004442"/>
    </source>
</evidence>
<dbReference type="EMBL" id="CP012898">
    <property type="protein sequence ID" value="ALJ05368.1"/>
    <property type="molecule type" value="Genomic_DNA"/>
</dbReference>
<sequence>MKKIIFSLFITVILINSCSNDLLNENPPNAIYAEKLYADLSGLEAGVNGLYSLLRYEREGLNSGSSLITDVTMAGTDMFAANHSGNGVSRVSVDWTARNKPDYSVYEDVFLWLYEIVNSSNEIIKNVEERDDIDWSGNELSDAENKNLILAEAKVARAFAYRHLTYLWGDVPLNLNPSSNGIIRTDWERTPVNEVRQQVIKDFRFAEPIIPVEGSLIGRITKGAVQHYLAEMYLTLNKPDSTVYWANKVVNNSAYALITERYGVQAEQDGVAFMDMFKAGNTNRDEGNTEALWVFQFKKNVLGGGEYPIMAMHHTSRYRSGNLDLQVTADRGGYGNGRSSLTKWALNNFDDPNDDRGSEYAIRKSFTYRDATGNAPYPADILPPGKNYGDVILLDWSEDISDDNNGIEEWPFSRKYDWADPVDPIGNRESFYDQIYLRAADTYLLKAEAEFKLGNPQAAANTINILRARSHAFDVEASDINIDFILDERARELMAEEPRRYTLLRTGKWAERTIKYNNRGSSTIDPERDILLPIPQSVIDSNLEKEMPQNPKF</sequence>
<keyword evidence="9" id="KW-1185">Reference proteome</keyword>
<dbReference type="InterPro" id="IPR012944">
    <property type="entry name" value="SusD_RagB_dom"/>
</dbReference>
<keyword evidence="5" id="KW-0998">Cell outer membrane</keyword>
<accession>A0A0P0CXQ9</accession>
<dbReference type="AlphaFoldDB" id="A0A0P0CXQ9"/>
<evidence type="ECO:0000256" key="4">
    <source>
        <dbReference type="ARBA" id="ARBA00023136"/>
    </source>
</evidence>
<reference evidence="8 9" key="1">
    <citation type="submission" date="2015-10" db="EMBL/GenBank/DDBJ databases">
        <authorList>
            <person name="Gilbert D.G."/>
        </authorList>
    </citation>
    <scope>NUCLEOTIDE SEQUENCE [LARGE SCALE GENOMIC DNA]</scope>
    <source>
        <strain evidence="9">HZ-22</strain>
    </source>
</reference>
<dbReference type="GO" id="GO:0009279">
    <property type="term" value="C:cell outer membrane"/>
    <property type="evidence" value="ECO:0007669"/>
    <property type="project" value="UniProtKB-SubCell"/>
</dbReference>
<name>A0A0P0CXQ9_9FLAO</name>
<organism evidence="8 9">
    <name type="scientific">Pseudalgibacter alginicilyticus</name>
    <dbReference type="NCBI Taxonomy" id="1736674"/>
    <lineage>
        <taxon>Bacteria</taxon>
        <taxon>Pseudomonadati</taxon>
        <taxon>Bacteroidota</taxon>
        <taxon>Flavobacteriia</taxon>
        <taxon>Flavobacteriales</taxon>
        <taxon>Flavobacteriaceae</taxon>
        <taxon>Pseudalgibacter</taxon>
    </lineage>
</organism>
<dbReference type="Pfam" id="PF14322">
    <property type="entry name" value="SusD-like_3"/>
    <property type="match status" value="1"/>
</dbReference>
<feature type="domain" description="RagB/SusD" evidence="6">
    <location>
        <begin position="319"/>
        <end position="552"/>
    </location>
</feature>
<feature type="domain" description="SusD-like N-terminal" evidence="7">
    <location>
        <begin position="104"/>
        <end position="234"/>
    </location>
</feature>
<dbReference type="Proteomes" id="UP000057981">
    <property type="component" value="Chromosome"/>
</dbReference>
<dbReference type="RefSeq" id="WP_054727568.1">
    <property type="nucleotide sequence ID" value="NZ_CP012898.1"/>
</dbReference>
<dbReference type="Pfam" id="PF07980">
    <property type="entry name" value="SusD_RagB"/>
    <property type="match status" value="1"/>
</dbReference>
<comment type="subcellular location">
    <subcellularLocation>
        <location evidence="1">Cell outer membrane</location>
    </subcellularLocation>
</comment>
<evidence type="ECO:0000256" key="2">
    <source>
        <dbReference type="ARBA" id="ARBA00006275"/>
    </source>
</evidence>
<keyword evidence="4" id="KW-0472">Membrane</keyword>
<dbReference type="Gene3D" id="1.25.40.390">
    <property type="match status" value="1"/>
</dbReference>
<evidence type="ECO:0000259" key="7">
    <source>
        <dbReference type="Pfam" id="PF14322"/>
    </source>
</evidence>
<proteinExistence type="inferred from homology"/>
<protein>
    <recommendedName>
        <fullName evidence="10">Carbohydrate-binding protein SusD</fullName>
    </recommendedName>
</protein>
<dbReference type="SUPFAM" id="SSF48452">
    <property type="entry name" value="TPR-like"/>
    <property type="match status" value="1"/>
</dbReference>